<dbReference type="KEGG" id="cpb:Cphamn1_0513"/>
<evidence type="ECO:0000313" key="2">
    <source>
        <dbReference type="EMBL" id="ACE03476.1"/>
    </source>
</evidence>
<gene>
    <name evidence="2" type="ordered locus">Cphamn1_0513</name>
</gene>
<feature type="transmembrane region" description="Helical" evidence="1">
    <location>
        <begin position="217"/>
        <end position="241"/>
    </location>
</feature>
<proteinExistence type="predicted"/>
<dbReference type="HOGENOM" id="CLU_028166_4_0_10"/>
<dbReference type="PANTHER" id="PTHR41771:SF1">
    <property type="entry name" value="MEMBRANE PROTEIN"/>
    <property type="match status" value="1"/>
</dbReference>
<feature type="transmembrane region" description="Helical" evidence="1">
    <location>
        <begin position="253"/>
        <end position="277"/>
    </location>
</feature>
<protein>
    <submittedName>
        <fullName evidence="2">YibE/F family protein</fullName>
    </submittedName>
</protein>
<organism evidence="2">
    <name type="scientific">Chlorobium phaeobacteroides (strain BS1)</name>
    <dbReference type="NCBI Taxonomy" id="331678"/>
    <lineage>
        <taxon>Bacteria</taxon>
        <taxon>Pseudomonadati</taxon>
        <taxon>Chlorobiota</taxon>
        <taxon>Chlorobiia</taxon>
        <taxon>Chlorobiales</taxon>
        <taxon>Chlorobiaceae</taxon>
        <taxon>Chlorobium/Pelodictyon group</taxon>
        <taxon>Chlorobium</taxon>
    </lineage>
</organism>
<dbReference type="Pfam" id="PF07907">
    <property type="entry name" value="YibE_F"/>
    <property type="match status" value="1"/>
</dbReference>
<keyword evidence="1" id="KW-0812">Transmembrane</keyword>
<reference evidence="2" key="1">
    <citation type="submission" date="2008-06" db="EMBL/GenBank/DDBJ databases">
        <title>Complete sequence of Chlorobium phaeobacteroides BS1.</title>
        <authorList>
            <consortium name="US DOE Joint Genome Institute"/>
            <person name="Lucas S."/>
            <person name="Copeland A."/>
            <person name="Lapidus A."/>
            <person name="Glavina del Rio T."/>
            <person name="Dalin E."/>
            <person name="Tice H."/>
            <person name="Bruce D."/>
            <person name="Goodwin L."/>
            <person name="Pitluck S."/>
            <person name="Schmutz J."/>
            <person name="Larimer F."/>
            <person name="Land M."/>
            <person name="Hauser L."/>
            <person name="Kyrpides N."/>
            <person name="Ovchinnikova G."/>
            <person name="Li T."/>
            <person name="Liu Z."/>
            <person name="Zhao F."/>
            <person name="Overmann J."/>
            <person name="Bryant D.A."/>
            <person name="Richardson P."/>
        </authorList>
    </citation>
    <scope>NUCLEOTIDE SEQUENCE [LARGE SCALE GENOMIC DNA]</scope>
    <source>
        <strain evidence="2">BS1</strain>
    </source>
</reference>
<accession>B3EM98</accession>
<feature type="transmembrane region" description="Helical" evidence="1">
    <location>
        <begin position="165"/>
        <end position="185"/>
    </location>
</feature>
<dbReference type="eggNOG" id="COG5438">
    <property type="taxonomic scope" value="Bacteria"/>
</dbReference>
<dbReference type="AlphaFoldDB" id="B3EM98"/>
<feature type="transmembrane region" description="Helical" evidence="1">
    <location>
        <begin position="140"/>
        <end position="158"/>
    </location>
</feature>
<feature type="transmembrane region" description="Helical" evidence="1">
    <location>
        <begin position="21"/>
        <end position="39"/>
    </location>
</feature>
<evidence type="ECO:0000256" key="1">
    <source>
        <dbReference type="SAM" id="Phobius"/>
    </source>
</evidence>
<dbReference type="PANTHER" id="PTHR41771">
    <property type="entry name" value="MEMBRANE PROTEIN-RELATED"/>
    <property type="match status" value="1"/>
</dbReference>
<name>B3EM98_CHLPB</name>
<feature type="transmembrane region" description="Helical" evidence="1">
    <location>
        <begin position="360"/>
        <end position="385"/>
    </location>
</feature>
<keyword evidence="1" id="KW-0472">Membrane</keyword>
<keyword evidence="1" id="KW-1133">Transmembrane helix</keyword>
<dbReference type="STRING" id="331678.Cphamn1_0513"/>
<sequence>MQALSGFFIHLSYSYTFMKKTDTYLVIFIAVLSSVLWFLPTGFEKQELTINTLHEKGVVISIDDSELKRVGLVLTGEQNMEIEILSGQYKGRKVSATNFLMGQMSYDKLFREGDKVLTVLRVDGENGEIVNARAAEMYRLDVQLILFALFGLFLVGFARWTGFRALLSFVFTALVIWKVLIPLFLRGVPPLPVAYLVVMVTTTVIMLLITGFSRKGAVALSGALGGVTLTTILTIVFGAWFRVPGTVRDFSEMLLYSGFFSLNLTGIFLSGIVISAAGAVMDMAMDIAAAQAEIVEKKPHIGRRELIFSGFSVGHAVIGTMTTTLLFAYSGSFTFVLMVFMAQGMPMEYIFNISYVSAEILLTLVGSFGLVLVAPVTAVLGGLMYK</sequence>
<dbReference type="EMBL" id="CP001101">
    <property type="protein sequence ID" value="ACE03476.1"/>
    <property type="molecule type" value="Genomic_DNA"/>
</dbReference>
<dbReference type="InterPro" id="IPR012507">
    <property type="entry name" value="YibE_F"/>
</dbReference>
<feature type="transmembrane region" description="Helical" evidence="1">
    <location>
        <begin position="307"/>
        <end position="340"/>
    </location>
</feature>
<feature type="transmembrane region" description="Helical" evidence="1">
    <location>
        <begin position="191"/>
        <end position="210"/>
    </location>
</feature>